<name>A0ABW1LC72_9BACL</name>
<dbReference type="SUPFAM" id="SSF140500">
    <property type="entry name" value="BAS1536-like"/>
    <property type="match status" value="1"/>
</dbReference>
<evidence type="ECO:0000313" key="2">
    <source>
        <dbReference type="Proteomes" id="UP001596170"/>
    </source>
</evidence>
<dbReference type="EMBL" id="JBHSRI010000025">
    <property type="protein sequence ID" value="MFC6041130.1"/>
    <property type="molecule type" value="Genomic_DNA"/>
</dbReference>
<dbReference type="InterPro" id="IPR018540">
    <property type="entry name" value="Spo0E-like"/>
</dbReference>
<gene>
    <name evidence="1" type="ORF">ACFPYN_17010</name>
</gene>
<comment type="caution">
    <text evidence="1">The sequence shown here is derived from an EMBL/GenBank/DDBJ whole genome shotgun (WGS) entry which is preliminary data.</text>
</comment>
<dbReference type="Gene3D" id="4.10.280.10">
    <property type="entry name" value="Helix-loop-helix DNA-binding domain"/>
    <property type="match status" value="1"/>
</dbReference>
<accession>A0ABW1LC72</accession>
<organism evidence="1 2">
    <name type="scientific">Paenisporosarcina macmurdoensis</name>
    <dbReference type="NCBI Taxonomy" id="212659"/>
    <lineage>
        <taxon>Bacteria</taxon>
        <taxon>Bacillati</taxon>
        <taxon>Bacillota</taxon>
        <taxon>Bacilli</taxon>
        <taxon>Bacillales</taxon>
        <taxon>Caryophanaceae</taxon>
        <taxon>Paenisporosarcina</taxon>
    </lineage>
</organism>
<dbReference type="Pfam" id="PF09388">
    <property type="entry name" value="SpoOE-like"/>
    <property type="match status" value="1"/>
</dbReference>
<dbReference type="PROSITE" id="PS51257">
    <property type="entry name" value="PROKAR_LIPOPROTEIN"/>
    <property type="match status" value="1"/>
</dbReference>
<sequence>MQSKNFLLGQIILKKKVMYHRANHLGFTHSSVVACSQELDMLLNQYQEIHGSLKQLAPTY</sequence>
<evidence type="ECO:0000313" key="1">
    <source>
        <dbReference type="EMBL" id="MFC6041130.1"/>
    </source>
</evidence>
<keyword evidence="2" id="KW-1185">Reference proteome</keyword>
<dbReference type="InterPro" id="IPR037208">
    <property type="entry name" value="Spo0E-like_sf"/>
</dbReference>
<dbReference type="InterPro" id="IPR036638">
    <property type="entry name" value="HLH_DNA-bd_sf"/>
</dbReference>
<proteinExistence type="predicted"/>
<dbReference type="Proteomes" id="UP001596170">
    <property type="component" value="Unassembled WGS sequence"/>
</dbReference>
<reference evidence="2" key="1">
    <citation type="journal article" date="2019" name="Int. J. Syst. Evol. Microbiol.">
        <title>The Global Catalogue of Microorganisms (GCM) 10K type strain sequencing project: providing services to taxonomists for standard genome sequencing and annotation.</title>
        <authorList>
            <consortium name="The Broad Institute Genomics Platform"/>
            <consortium name="The Broad Institute Genome Sequencing Center for Infectious Disease"/>
            <person name="Wu L."/>
            <person name="Ma J."/>
        </authorList>
    </citation>
    <scope>NUCLEOTIDE SEQUENCE [LARGE SCALE GENOMIC DNA]</scope>
    <source>
        <strain evidence="2">CCUG 54527</strain>
    </source>
</reference>
<protein>
    <submittedName>
        <fullName evidence="1">Spo0E family sporulation regulatory protein-aspartic acid phosphatase</fullName>
    </submittedName>
</protein>
<dbReference type="RefSeq" id="WP_377735790.1">
    <property type="nucleotide sequence ID" value="NZ_JBHSRI010000025.1"/>
</dbReference>